<evidence type="ECO:0000313" key="2">
    <source>
        <dbReference type="Proteomes" id="UP000189370"/>
    </source>
</evidence>
<dbReference type="Proteomes" id="UP000189370">
    <property type="component" value="Unassembled WGS sequence"/>
</dbReference>
<gene>
    <name evidence="1" type="ORF">A6E15_05485</name>
</gene>
<dbReference type="STRING" id="301967.A6E15_05485"/>
<comment type="caution">
    <text evidence="1">The sequence shown here is derived from an EMBL/GenBank/DDBJ whole genome shotgun (WGS) entry which is preliminary data.</text>
</comment>
<reference evidence="2" key="1">
    <citation type="submission" date="2016-04" db="EMBL/GenBank/DDBJ databases">
        <authorList>
            <person name="Chen S.-C."/>
            <person name="Lai M.-C."/>
        </authorList>
    </citation>
    <scope>NUCLEOTIDE SEQUENCE [LARGE SCALE GENOMIC DNA]</scope>
    <source>
        <strain evidence="2">AB14</strain>
    </source>
</reference>
<name>A0A1S8AUH1_9EURY</name>
<evidence type="ECO:0000313" key="1">
    <source>
        <dbReference type="EMBL" id="OLZ40473.1"/>
    </source>
</evidence>
<organism evidence="1 2">
    <name type="scientific">Natrinema saccharevitans</name>
    <dbReference type="NCBI Taxonomy" id="301967"/>
    <lineage>
        <taxon>Archaea</taxon>
        <taxon>Methanobacteriati</taxon>
        <taxon>Methanobacteriota</taxon>
        <taxon>Stenosarchaea group</taxon>
        <taxon>Halobacteria</taxon>
        <taxon>Halobacteriales</taxon>
        <taxon>Natrialbaceae</taxon>
        <taxon>Natrinema</taxon>
    </lineage>
</organism>
<dbReference type="EMBL" id="LWLN01000001">
    <property type="protein sequence ID" value="OLZ40473.1"/>
    <property type="molecule type" value="Genomic_DNA"/>
</dbReference>
<proteinExistence type="predicted"/>
<accession>A0A1S8AUH1</accession>
<dbReference type="AlphaFoldDB" id="A0A1S8AUH1"/>
<sequence>MIPAWSETTTGNVLIPALFSGGGRGVGADSSARAPAGESFIAPDGVVPTMTRTTYRCPCGARLEFKQDLRKERGTPTPEWKCKDCGTPVPGMTAEKIRHQHPS</sequence>
<protein>
    <submittedName>
        <fullName evidence="1">Uncharacterized protein</fullName>
    </submittedName>
</protein>
<keyword evidence="2" id="KW-1185">Reference proteome</keyword>